<gene>
    <name evidence="4" type="ORF">BC936DRAFT_141831</name>
</gene>
<comment type="caution">
    <text evidence="4">The sequence shown here is derived from an EMBL/GenBank/DDBJ whole genome shotgun (WGS) entry which is preliminary data.</text>
</comment>
<keyword evidence="1" id="KW-0677">Repeat</keyword>
<dbReference type="AlphaFoldDB" id="A0A433A1K4"/>
<reference evidence="4 5" key="1">
    <citation type="journal article" date="2018" name="New Phytol.">
        <title>Phylogenomics of Endogonaceae and evolution of mycorrhizas within Mucoromycota.</title>
        <authorList>
            <person name="Chang Y."/>
            <person name="Desiro A."/>
            <person name="Na H."/>
            <person name="Sandor L."/>
            <person name="Lipzen A."/>
            <person name="Clum A."/>
            <person name="Barry K."/>
            <person name="Grigoriev I.V."/>
            <person name="Martin F.M."/>
            <person name="Stajich J.E."/>
            <person name="Smith M.E."/>
            <person name="Bonito G."/>
            <person name="Spatafora J.W."/>
        </authorList>
    </citation>
    <scope>NUCLEOTIDE SEQUENCE [LARGE SCALE GENOMIC DNA]</scope>
    <source>
        <strain evidence="4 5">GMNB39</strain>
    </source>
</reference>
<dbReference type="GO" id="GO:0042149">
    <property type="term" value="P:cellular response to glucose starvation"/>
    <property type="evidence" value="ECO:0007669"/>
    <property type="project" value="TreeGrafter"/>
</dbReference>
<name>A0A433A1K4_9FUNG</name>
<dbReference type="OrthoDB" id="2415987at2759"/>
<dbReference type="InterPro" id="IPR000644">
    <property type="entry name" value="CBS_dom"/>
</dbReference>
<evidence type="ECO:0000313" key="5">
    <source>
        <dbReference type="Proteomes" id="UP000268093"/>
    </source>
</evidence>
<proteinExistence type="predicted"/>
<evidence type="ECO:0000256" key="2">
    <source>
        <dbReference type="ARBA" id="ARBA00023122"/>
    </source>
</evidence>
<dbReference type="InterPro" id="IPR050511">
    <property type="entry name" value="AMPK_gamma/SDS23_families"/>
</dbReference>
<evidence type="ECO:0000259" key="3">
    <source>
        <dbReference type="Pfam" id="PF00571"/>
    </source>
</evidence>
<dbReference type="EMBL" id="RBNI01020623">
    <property type="protein sequence ID" value="RUO96564.1"/>
    <property type="molecule type" value="Genomic_DNA"/>
</dbReference>
<dbReference type="Proteomes" id="UP000268093">
    <property type="component" value="Unassembled WGS sequence"/>
</dbReference>
<protein>
    <recommendedName>
        <fullName evidence="3">CBS domain-containing protein</fullName>
    </recommendedName>
</protein>
<dbReference type="PANTHER" id="PTHR13780:SF36">
    <property type="entry name" value="CBS DOMAIN-CONTAINING PROTEIN"/>
    <property type="match status" value="1"/>
</dbReference>
<evidence type="ECO:0000256" key="1">
    <source>
        <dbReference type="ARBA" id="ARBA00022737"/>
    </source>
</evidence>
<evidence type="ECO:0000313" key="4">
    <source>
        <dbReference type="EMBL" id="RUO96564.1"/>
    </source>
</evidence>
<dbReference type="Gene3D" id="3.10.580.10">
    <property type="entry name" value="CBS-domain"/>
    <property type="match status" value="1"/>
</dbReference>
<sequence>MSTHFYFTHVGKNGVSSLAVIDQMGVLLGNISMTDVKYVMKSYRHSLLLQSCFEFVKAVRNKQGLDDGQDCYPVFDVRIDSNLGYTIAKLIATKAHRVWCIDERGRASGVVSLTDVLRVLAHAVGLVVGDVRRASLSGGWRLGATSGSGTPPWTSEIQSVDEE</sequence>
<dbReference type="Pfam" id="PF00571">
    <property type="entry name" value="CBS"/>
    <property type="match status" value="1"/>
</dbReference>
<feature type="domain" description="CBS" evidence="3">
    <location>
        <begin position="79"/>
        <end position="121"/>
    </location>
</feature>
<dbReference type="InterPro" id="IPR046342">
    <property type="entry name" value="CBS_dom_sf"/>
</dbReference>
<dbReference type="GO" id="GO:0004865">
    <property type="term" value="F:protein serine/threonine phosphatase inhibitor activity"/>
    <property type="evidence" value="ECO:0007669"/>
    <property type="project" value="TreeGrafter"/>
</dbReference>
<keyword evidence="2" id="KW-0129">CBS domain</keyword>
<keyword evidence="5" id="KW-1185">Reference proteome</keyword>
<organism evidence="4 5">
    <name type="scientific">Jimgerdemannia flammicorona</name>
    <dbReference type="NCBI Taxonomy" id="994334"/>
    <lineage>
        <taxon>Eukaryota</taxon>
        <taxon>Fungi</taxon>
        <taxon>Fungi incertae sedis</taxon>
        <taxon>Mucoromycota</taxon>
        <taxon>Mucoromycotina</taxon>
        <taxon>Endogonomycetes</taxon>
        <taxon>Endogonales</taxon>
        <taxon>Endogonaceae</taxon>
        <taxon>Jimgerdemannia</taxon>
    </lineage>
</organism>
<dbReference type="SUPFAM" id="SSF54631">
    <property type="entry name" value="CBS-domain pair"/>
    <property type="match status" value="1"/>
</dbReference>
<dbReference type="PANTHER" id="PTHR13780">
    <property type="entry name" value="AMP-ACTIVATED PROTEIN KINASE, GAMMA REGULATORY SUBUNIT"/>
    <property type="match status" value="1"/>
</dbReference>
<accession>A0A433A1K4</accession>